<proteinExistence type="predicted"/>
<dbReference type="EMBL" id="AP008207">
    <property type="protein sequence ID" value="BAH91451.1"/>
    <property type="molecule type" value="Genomic_DNA"/>
</dbReference>
<gene>
    <name evidence="1" type="ordered locus">Os01g0932000</name>
</gene>
<dbReference type="Proteomes" id="UP000000763">
    <property type="component" value="Chromosome 1"/>
</dbReference>
<dbReference type="KEGG" id="dosa:Os01g0932000"/>
<protein>
    <submittedName>
        <fullName evidence="1">Os01g0932000 protein</fullName>
    </submittedName>
</protein>
<dbReference type="InterPro" id="IPR012340">
    <property type="entry name" value="NA-bd_OB-fold"/>
</dbReference>
<dbReference type="SUPFAM" id="SSF50249">
    <property type="entry name" value="Nucleic acid-binding proteins"/>
    <property type="match status" value="1"/>
</dbReference>
<dbReference type="HOGENOM" id="CLU_073957_2_0_1"/>
<organism evidence="1 2">
    <name type="scientific">Oryza sativa subsp. japonica</name>
    <name type="common">Rice</name>
    <dbReference type="NCBI Taxonomy" id="39947"/>
    <lineage>
        <taxon>Eukaryota</taxon>
        <taxon>Viridiplantae</taxon>
        <taxon>Streptophyta</taxon>
        <taxon>Embryophyta</taxon>
        <taxon>Tracheophyta</taxon>
        <taxon>Spermatophyta</taxon>
        <taxon>Magnoliopsida</taxon>
        <taxon>Liliopsida</taxon>
        <taxon>Poales</taxon>
        <taxon>Poaceae</taxon>
        <taxon>BOP clade</taxon>
        <taxon>Oryzoideae</taxon>
        <taxon>Oryzeae</taxon>
        <taxon>Oryzinae</taxon>
        <taxon>Oryza</taxon>
        <taxon>Oryza sativa</taxon>
    </lineage>
</organism>
<evidence type="ECO:0000313" key="2">
    <source>
        <dbReference type="Proteomes" id="UP000000763"/>
    </source>
</evidence>
<dbReference type="Gene3D" id="2.40.50.140">
    <property type="entry name" value="Nucleic acid-binding proteins"/>
    <property type="match status" value="1"/>
</dbReference>
<dbReference type="AlphaFoldDB" id="C7IX27"/>
<evidence type="ECO:0000313" key="1">
    <source>
        <dbReference type="EMBL" id="BAH91451.1"/>
    </source>
</evidence>
<dbReference type="PANTHER" id="PTHR47165:SF3">
    <property type="entry name" value="RETROTRANSPOSON-LIKE PROTEIN"/>
    <property type="match status" value="1"/>
</dbReference>
<dbReference type="PANTHER" id="PTHR47165">
    <property type="entry name" value="OS03G0429900 PROTEIN"/>
    <property type="match status" value="1"/>
</dbReference>
<reference evidence="2" key="2">
    <citation type="journal article" date="2008" name="Nucleic Acids Res.">
        <title>The rice annotation project database (RAP-DB): 2008 update.</title>
        <authorList>
            <consortium name="The rice annotation project (RAP)"/>
        </authorList>
    </citation>
    <scope>GENOME REANNOTATION</scope>
    <source>
        <strain evidence="2">cv. Nipponbare</strain>
    </source>
</reference>
<name>C7IX27_ORYSJ</name>
<dbReference type="CDD" id="cd04480">
    <property type="entry name" value="RPA1_DBD_A_like"/>
    <property type="match status" value="1"/>
</dbReference>
<sequence>MGDTSIDKLFEGDDNSRLLARVSRLWEFTDCKDATKIYHIDLVLVDEKVFKPLLTEGKVYYLDSYRVKTSNKSYRPVANPLMMTFTKWTSVEQCLDVPFNFPTVVYSLTPLNEVSNFVDKNESFVGKTS</sequence>
<reference evidence="1 2" key="1">
    <citation type="journal article" date="2005" name="Nature">
        <title>The map-based sequence of the rice genome.</title>
        <authorList>
            <consortium name="International rice genome sequencing project (IRGSP)"/>
            <person name="Matsumoto T."/>
            <person name="Wu J."/>
            <person name="Kanamori H."/>
            <person name="Katayose Y."/>
            <person name="Fujisawa M."/>
            <person name="Namiki N."/>
            <person name="Mizuno H."/>
            <person name="Yamamoto K."/>
            <person name="Antonio B.A."/>
            <person name="Baba T."/>
            <person name="Sakata K."/>
            <person name="Nagamura Y."/>
            <person name="Aoki H."/>
            <person name="Arikawa K."/>
            <person name="Arita K."/>
            <person name="Bito T."/>
            <person name="Chiden Y."/>
            <person name="Fujitsuka N."/>
            <person name="Fukunaka R."/>
            <person name="Hamada M."/>
            <person name="Harada C."/>
            <person name="Hayashi A."/>
            <person name="Hijishita S."/>
            <person name="Honda M."/>
            <person name="Hosokawa S."/>
            <person name="Ichikawa Y."/>
            <person name="Idonuma A."/>
            <person name="Iijima M."/>
            <person name="Ikeda M."/>
            <person name="Ikeno M."/>
            <person name="Ito K."/>
            <person name="Ito S."/>
            <person name="Ito T."/>
            <person name="Ito Y."/>
            <person name="Ito Y."/>
            <person name="Iwabuchi A."/>
            <person name="Kamiya K."/>
            <person name="Karasawa W."/>
            <person name="Kurita K."/>
            <person name="Katagiri S."/>
            <person name="Kikuta A."/>
            <person name="Kobayashi H."/>
            <person name="Kobayashi N."/>
            <person name="Machita K."/>
            <person name="Maehara T."/>
            <person name="Masukawa M."/>
            <person name="Mizubayashi T."/>
            <person name="Mukai Y."/>
            <person name="Nagasaki H."/>
            <person name="Nagata Y."/>
            <person name="Naito S."/>
            <person name="Nakashima M."/>
            <person name="Nakama Y."/>
            <person name="Nakamichi Y."/>
            <person name="Nakamura M."/>
            <person name="Meguro A."/>
            <person name="Negishi M."/>
            <person name="Ohta I."/>
            <person name="Ohta T."/>
            <person name="Okamoto M."/>
            <person name="Ono N."/>
            <person name="Saji S."/>
            <person name="Sakaguchi M."/>
            <person name="Sakai K."/>
            <person name="Shibata M."/>
            <person name="Shimokawa T."/>
            <person name="Song J."/>
            <person name="Takazaki Y."/>
            <person name="Terasawa K."/>
            <person name="Tsugane M."/>
            <person name="Tsuji K."/>
            <person name="Ueda S."/>
            <person name="Waki K."/>
            <person name="Yamagata H."/>
            <person name="Yamamoto M."/>
            <person name="Yamamoto S."/>
            <person name="Yamane H."/>
            <person name="Yoshiki S."/>
            <person name="Yoshihara R."/>
            <person name="Yukawa K."/>
            <person name="Zhong H."/>
            <person name="Yano M."/>
            <person name="Yuan Q."/>
            <person name="Ouyang S."/>
            <person name="Liu J."/>
            <person name="Jones K.M."/>
            <person name="Gansberger K."/>
            <person name="Moffat K."/>
            <person name="Hill J."/>
            <person name="Bera J."/>
            <person name="Fadrosh D."/>
            <person name="Jin S."/>
            <person name="Johri S."/>
            <person name="Kim M."/>
            <person name="Overton L."/>
            <person name="Reardon M."/>
            <person name="Tsitrin T."/>
            <person name="Vuong H."/>
            <person name="Weaver B."/>
            <person name="Ciecko A."/>
            <person name="Tallon L."/>
            <person name="Jackson J."/>
            <person name="Pai G."/>
            <person name="Aken S.V."/>
            <person name="Utterback T."/>
            <person name="Reidmuller S."/>
            <person name="Feldblyum T."/>
            <person name="Hsiao J."/>
            <person name="Zismann V."/>
            <person name="Iobst S."/>
            <person name="de Vazeille A.R."/>
            <person name="Buell C.R."/>
            <person name="Ying K."/>
            <person name="Li Y."/>
            <person name="Lu T."/>
            <person name="Huang Y."/>
            <person name="Zhao Q."/>
            <person name="Feng Q."/>
            <person name="Zhang L."/>
            <person name="Zhu J."/>
            <person name="Weng Q."/>
            <person name="Mu J."/>
            <person name="Lu Y."/>
            <person name="Fan D."/>
            <person name="Liu Y."/>
            <person name="Guan J."/>
            <person name="Zhang Y."/>
            <person name="Yu S."/>
            <person name="Liu X."/>
            <person name="Zhang Y."/>
            <person name="Hong G."/>
            <person name="Han B."/>
            <person name="Choisne N."/>
            <person name="Demange N."/>
            <person name="Orjeda G."/>
            <person name="Samain S."/>
            <person name="Cattolico L."/>
            <person name="Pelletier E."/>
            <person name="Couloux A."/>
            <person name="Segurens B."/>
            <person name="Wincker P."/>
            <person name="D'Hont A."/>
            <person name="Scarpelli C."/>
            <person name="Weissenbach J."/>
            <person name="Salanoubat M."/>
            <person name="Quetier F."/>
            <person name="Yu Y."/>
            <person name="Kim H.R."/>
            <person name="Rambo T."/>
            <person name="Currie J."/>
            <person name="Collura K."/>
            <person name="Luo M."/>
            <person name="Yang T."/>
            <person name="Ammiraju J.S.S."/>
            <person name="Engler F."/>
            <person name="Soderlund C."/>
            <person name="Wing R.A."/>
            <person name="Palmer L.E."/>
            <person name="de la Bastide M."/>
            <person name="Spiegel L."/>
            <person name="Nascimento L."/>
            <person name="Zutavern T."/>
            <person name="O'Shaughnessy A."/>
            <person name="Dike S."/>
            <person name="Dedhia N."/>
            <person name="Preston R."/>
            <person name="Balija V."/>
            <person name="McCombie W.R."/>
            <person name="Chow T."/>
            <person name="Chen H."/>
            <person name="Chung M."/>
            <person name="Chen C."/>
            <person name="Shaw J."/>
            <person name="Wu H."/>
            <person name="Hsiao K."/>
            <person name="Chao Y."/>
            <person name="Chu M."/>
            <person name="Cheng C."/>
            <person name="Hour A."/>
            <person name="Lee P."/>
            <person name="Lin S."/>
            <person name="Lin Y."/>
            <person name="Liou J."/>
            <person name="Liu S."/>
            <person name="Hsing Y."/>
            <person name="Raghuvanshi S."/>
            <person name="Mohanty A."/>
            <person name="Bharti A.K."/>
            <person name="Gaur A."/>
            <person name="Gupta V."/>
            <person name="Kumar D."/>
            <person name="Ravi V."/>
            <person name="Vij S."/>
            <person name="Kapur A."/>
            <person name="Khurana P."/>
            <person name="Khurana P."/>
            <person name="Khurana J.P."/>
            <person name="Tyagi A.K."/>
            <person name="Gaikwad K."/>
            <person name="Singh A."/>
            <person name="Dalal V."/>
            <person name="Srivastava S."/>
            <person name="Dixit A."/>
            <person name="Pal A.K."/>
            <person name="Ghazi I.A."/>
            <person name="Yadav M."/>
            <person name="Pandit A."/>
            <person name="Bhargava A."/>
            <person name="Sureshbabu K."/>
            <person name="Batra K."/>
            <person name="Sharma T.R."/>
            <person name="Mohapatra T."/>
            <person name="Singh N.K."/>
            <person name="Messing J."/>
            <person name="Nelson A.B."/>
            <person name="Fuks G."/>
            <person name="Kavchok S."/>
            <person name="Keizer G."/>
            <person name="Linton E."/>
            <person name="Llaca V."/>
            <person name="Song R."/>
            <person name="Tanyolac B."/>
            <person name="Young S."/>
            <person name="Ho-Il K."/>
            <person name="Hahn J.H."/>
            <person name="Sangsakoo G."/>
            <person name="Vanavichit A."/>
            <person name="de Mattos Luiz.A.T."/>
            <person name="Zimmer P.D."/>
            <person name="Malone G."/>
            <person name="Dellagostin O."/>
            <person name="de Oliveira A.C."/>
            <person name="Bevan M."/>
            <person name="Bancroft I."/>
            <person name="Minx P."/>
            <person name="Cordum H."/>
            <person name="Wilson R."/>
            <person name="Cheng Z."/>
            <person name="Jin W."/>
            <person name="Jiang J."/>
            <person name="Leong S.A."/>
            <person name="Iwama H."/>
            <person name="Gojobori T."/>
            <person name="Itoh T."/>
            <person name="Niimura Y."/>
            <person name="Fujii Y."/>
            <person name="Habara T."/>
            <person name="Sakai H."/>
            <person name="Sato Y."/>
            <person name="Wilson G."/>
            <person name="Kumar K."/>
            <person name="McCouch S."/>
            <person name="Juretic N."/>
            <person name="Hoen D."/>
            <person name="Wright S."/>
            <person name="Bruskiewich R."/>
            <person name="Bureau T."/>
            <person name="Miyao A."/>
            <person name="Hirochika H."/>
            <person name="Nishikawa T."/>
            <person name="Kadowaki K."/>
            <person name="Sugiura M."/>
            <person name="Burr B."/>
            <person name="Sasaki T."/>
        </authorList>
    </citation>
    <scope>NUCLEOTIDE SEQUENCE [LARGE SCALE GENOMIC DNA]</scope>
    <source>
        <strain evidence="2">cv. Nipponbare</strain>
    </source>
</reference>
<accession>C7IX27</accession>